<dbReference type="SMART" id="SM00306">
    <property type="entry name" value="HintN"/>
    <property type="match status" value="1"/>
</dbReference>
<organism evidence="4 5">
    <name type="scientific">Fusibacter bizertensis</name>
    <dbReference type="NCBI Taxonomy" id="1488331"/>
    <lineage>
        <taxon>Bacteria</taxon>
        <taxon>Bacillati</taxon>
        <taxon>Bacillota</taxon>
        <taxon>Clostridia</taxon>
        <taxon>Eubacteriales</taxon>
        <taxon>Eubacteriales Family XII. Incertae Sedis</taxon>
        <taxon>Fusibacter</taxon>
    </lineage>
</organism>
<dbReference type="CDD" id="cd00081">
    <property type="entry name" value="Hint"/>
    <property type="match status" value="1"/>
</dbReference>
<protein>
    <submittedName>
        <fullName evidence="4">Polymorphic toxin-type HINT domain-containing protein</fullName>
    </submittedName>
</protein>
<sequence>MKKVISKVLIFTVLWTSLFSGGAQMAFAAPNTKTVIENDYTVDYEQGDYDIVESDSNAAILSNKSGLNAISSSQNVDVYKDGQWTKETEKAVTWSPDSTVDPSKSYVSDSIGLGWSDVNKVQITFSEASNVPQTNSGSQGAYTPTMQPLASTAMKASTVSSGYGDSVNFNSPTMQAASVQANSSAAPSDDTTGWTRESGTYYGYEVGFGNDFLYEKYTQEVVIPAQTKLYNLQVKDTSPYEGKLNFSSTSVKIPEEVKTYVDVPDTSKPPSSYEQKSVIIQKAFERLAYRAVRVYIPTTYKTVQEWVPPVVEMKRIWKPAVYKSVTKIIQPAIYGTRTRTVAATYKTVIVTAGHYKWVLDSKSGEPKQVWVPAVTKRVVDKPAYSYTETYLISPEEKKVVQELVTPGKWVDEPNIIQNGYYKDVRVVDKEGHYDTEIESYTEYVHAVWGDVDDLTKPIYPNKTETIITTKYVDGFDISYDEIIEPEKTQLNIKYVLVDNGSDPNPDPNPSNLSPLQMNVPNNLKGSRQVGTRYVGVTSDGYEFVVQVIKEGDDLILQADENFIHTGRLDSLDCQFYAIEKWEEMENLKDIQNPTVTELIHGIMDIVGFFPEPISTLSDVLNTLLYIAEQVESFITGGGDNFAFDIICGILSLGLVGLSVSALKGFLSAPVGKITSNSDAVMKVIKETFVSASEFKSNFTAKIVKNITENVDEMFRILESSNLFKIFGGIKAKLTKIGDDIKKLFAEKADEIADEIKKVDEKIIGAGCLVAGMLIYTSEGYKPVETIKTGDLVFSKNTENGNIELKEVYGTYVGFKQELYTLYTDKGIITATEEHPFWVDGKGWVEAKELTNMDRLVDLEDQIVTISKIQHDTTNGTKIFNLSVTDNHNYFVGNGNILTHNINCAQLDPRVSKVFGEAGDLDVAEYQKLLDDIASGKISKEEADMIKAQIADLNVAREGKYVDELKQLDEVIEGTSKLAELISKSQK</sequence>
<reference evidence="4 5" key="1">
    <citation type="submission" date="2023-04" db="EMBL/GenBank/DDBJ databases">
        <title>Fusibacter bizertensis strain WBS, isolated from littoral bottom sediments of the Arctic seas - biochemical and genomic analysis.</title>
        <authorList>
            <person name="Brioukhanov A.L."/>
        </authorList>
    </citation>
    <scope>NUCLEOTIDE SEQUENCE [LARGE SCALE GENOMIC DNA]</scope>
    <source>
        <strain evidence="4 5">WBS</strain>
    </source>
</reference>
<keyword evidence="2" id="KW-0732">Signal</keyword>
<dbReference type="InterPro" id="IPR030934">
    <property type="entry name" value="Intein_C"/>
</dbReference>
<feature type="signal peptide" evidence="2">
    <location>
        <begin position="1"/>
        <end position="28"/>
    </location>
</feature>
<dbReference type="Gene3D" id="2.170.16.10">
    <property type="entry name" value="Hedgehog/Intein (Hint) domain"/>
    <property type="match status" value="1"/>
</dbReference>
<accession>A0ABT6N9B0</accession>
<comment type="caution">
    <text evidence="4">The sequence shown here is derived from an EMBL/GenBank/DDBJ whole genome shotgun (WGS) entry which is preliminary data.</text>
</comment>
<dbReference type="InterPro" id="IPR003587">
    <property type="entry name" value="Hint_dom_N"/>
</dbReference>
<dbReference type="EMBL" id="JARYZI010000001">
    <property type="protein sequence ID" value="MDH8677005.1"/>
    <property type="molecule type" value="Genomic_DNA"/>
</dbReference>
<evidence type="ECO:0000256" key="2">
    <source>
        <dbReference type="SAM" id="SignalP"/>
    </source>
</evidence>
<evidence type="ECO:0000313" key="5">
    <source>
        <dbReference type="Proteomes" id="UP001158045"/>
    </source>
</evidence>
<feature type="chain" id="PRO_5046743857" evidence="2">
    <location>
        <begin position="29"/>
        <end position="986"/>
    </location>
</feature>
<dbReference type="Proteomes" id="UP001158045">
    <property type="component" value="Unassembled WGS sequence"/>
</dbReference>
<dbReference type="SUPFAM" id="SSF51294">
    <property type="entry name" value="Hedgehog/intein (Hint) domain"/>
    <property type="match status" value="1"/>
</dbReference>
<feature type="domain" description="Hint" evidence="3">
    <location>
        <begin position="765"/>
        <end position="859"/>
    </location>
</feature>
<dbReference type="Pfam" id="PF07591">
    <property type="entry name" value="PT-HINT"/>
    <property type="match status" value="1"/>
</dbReference>
<feature type="region of interest" description="Disordered" evidence="1">
    <location>
        <begin position="499"/>
        <end position="519"/>
    </location>
</feature>
<dbReference type="RefSeq" id="WP_281092804.1">
    <property type="nucleotide sequence ID" value="NZ_JARYZI010000001.1"/>
</dbReference>
<gene>
    <name evidence="4" type="ORF">QE109_02535</name>
</gene>
<evidence type="ECO:0000256" key="1">
    <source>
        <dbReference type="SAM" id="MobiDB-lite"/>
    </source>
</evidence>
<dbReference type="InterPro" id="IPR036844">
    <property type="entry name" value="Hint_dom_sf"/>
</dbReference>
<dbReference type="PROSITE" id="PS50818">
    <property type="entry name" value="INTEIN_C_TER"/>
    <property type="match status" value="1"/>
</dbReference>
<keyword evidence="5" id="KW-1185">Reference proteome</keyword>
<proteinExistence type="predicted"/>
<dbReference type="NCBIfam" id="TIGR01443">
    <property type="entry name" value="intein_Cterm"/>
    <property type="match status" value="1"/>
</dbReference>
<evidence type="ECO:0000259" key="3">
    <source>
        <dbReference type="SMART" id="SM00306"/>
    </source>
</evidence>
<name>A0ABT6N9B0_9FIRM</name>
<evidence type="ECO:0000313" key="4">
    <source>
        <dbReference type="EMBL" id="MDH8677005.1"/>
    </source>
</evidence>